<proteinExistence type="predicted"/>
<dbReference type="EMBL" id="JAHRIQ010040777">
    <property type="protein sequence ID" value="MEQ2234696.1"/>
    <property type="molecule type" value="Genomic_DNA"/>
</dbReference>
<evidence type="ECO:0000313" key="1">
    <source>
        <dbReference type="EMBL" id="MEQ2234696.1"/>
    </source>
</evidence>
<accession>A0ABV0TRT2</accession>
<reference evidence="1 2" key="1">
    <citation type="submission" date="2021-06" db="EMBL/GenBank/DDBJ databases">
        <authorList>
            <person name="Palmer J.M."/>
        </authorList>
    </citation>
    <scope>NUCLEOTIDE SEQUENCE [LARGE SCALE GENOMIC DNA]</scope>
    <source>
        <strain evidence="2">if_2019</strain>
        <tissue evidence="1">Muscle</tissue>
    </source>
</reference>
<comment type="caution">
    <text evidence="1">The sequence shown here is derived from an EMBL/GenBank/DDBJ whole genome shotgun (WGS) entry which is preliminary data.</text>
</comment>
<dbReference type="Proteomes" id="UP001482620">
    <property type="component" value="Unassembled WGS sequence"/>
</dbReference>
<protein>
    <submittedName>
        <fullName evidence="1">Uncharacterized protein</fullName>
    </submittedName>
</protein>
<organism evidence="1 2">
    <name type="scientific">Ilyodon furcidens</name>
    <name type="common">goldbreast splitfin</name>
    <dbReference type="NCBI Taxonomy" id="33524"/>
    <lineage>
        <taxon>Eukaryota</taxon>
        <taxon>Metazoa</taxon>
        <taxon>Chordata</taxon>
        <taxon>Craniata</taxon>
        <taxon>Vertebrata</taxon>
        <taxon>Euteleostomi</taxon>
        <taxon>Actinopterygii</taxon>
        <taxon>Neopterygii</taxon>
        <taxon>Teleostei</taxon>
        <taxon>Neoteleostei</taxon>
        <taxon>Acanthomorphata</taxon>
        <taxon>Ovalentaria</taxon>
        <taxon>Atherinomorphae</taxon>
        <taxon>Cyprinodontiformes</taxon>
        <taxon>Goodeidae</taxon>
        <taxon>Ilyodon</taxon>
    </lineage>
</organism>
<name>A0ABV0TRT2_9TELE</name>
<gene>
    <name evidence="1" type="ORF">ILYODFUR_034096</name>
</gene>
<keyword evidence="2" id="KW-1185">Reference proteome</keyword>
<evidence type="ECO:0000313" key="2">
    <source>
        <dbReference type="Proteomes" id="UP001482620"/>
    </source>
</evidence>
<sequence>MPDTVWMARLRSFAAAGSWPADEGNRPAPGQKKWYKLYKRIEKCPMMQHGQKSLFGGVIKKGDVCVDSKSRSSHLLQAWRLQLQVLSRLLLQSRLWVQVLQKLLQHHRCPLQVLPRLLHWDKSRELKTASSNHH</sequence>